<evidence type="ECO:0000313" key="3">
    <source>
        <dbReference type="Proteomes" id="UP000075243"/>
    </source>
</evidence>
<evidence type="ECO:0000313" key="2">
    <source>
        <dbReference type="EMBL" id="KYP71460.1"/>
    </source>
</evidence>
<dbReference type="SUPFAM" id="SSF53098">
    <property type="entry name" value="Ribonuclease H-like"/>
    <property type="match status" value="1"/>
</dbReference>
<dbReference type="AlphaFoldDB" id="A0A151TWM5"/>
<accession>A0A151TWM5</accession>
<dbReference type="InterPro" id="IPR012337">
    <property type="entry name" value="RNaseH-like_sf"/>
</dbReference>
<dbReference type="InterPro" id="IPR036397">
    <property type="entry name" value="RNaseH_sf"/>
</dbReference>
<dbReference type="InterPro" id="IPR001584">
    <property type="entry name" value="Integrase_cat-core"/>
</dbReference>
<protein>
    <submittedName>
        <fullName evidence="2">Pol polyprotein</fullName>
    </submittedName>
</protein>
<dbReference type="PANTHER" id="PTHR37984:SF5">
    <property type="entry name" value="PROTEIN NYNRIN-LIKE"/>
    <property type="match status" value="1"/>
</dbReference>
<dbReference type="InterPro" id="IPR050951">
    <property type="entry name" value="Retrovirus_Pol_polyprotein"/>
</dbReference>
<dbReference type="GO" id="GO:0015074">
    <property type="term" value="P:DNA integration"/>
    <property type="evidence" value="ECO:0007669"/>
    <property type="project" value="InterPro"/>
</dbReference>
<dbReference type="PANTHER" id="PTHR37984">
    <property type="entry name" value="PROTEIN CBG26694"/>
    <property type="match status" value="1"/>
</dbReference>
<sequence length="102" mass="12018">MNMLGHFPLAKGQVKFLLVAIDYFTKWIEVGPLAKITAKNIQRFTWKNLICRYGLPHAIITDNGRQFIDRKFVNFLQELSVQHHVTSVEHPRRTTKLKWQTK</sequence>
<dbReference type="Proteomes" id="UP000075243">
    <property type="component" value="Chromosome 3"/>
</dbReference>
<dbReference type="GO" id="GO:0003676">
    <property type="term" value="F:nucleic acid binding"/>
    <property type="evidence" value="ECO:0007669"/>
    <property type="project" value="InterPro"/>
</dbReference>
<dbReference type="PROSITE" id="PS50994">
    <property type="entry name" value="INTEGRASE"/>
    <property type="match status" value="1"/>
</dbReference>
<evidence type="ECO:0000259" key="1">
    <source>
        <dbReference type="PROSITE" id="PS50994"/>
    </source>
</evidence>
<dbReference type="Gramene" id="C.cajan_10419.t">
    <property type="protein sequence ID" value="C.cajan_10419.t.cds1"/>
    <property type="gene ID" value="C.cajan_10419"/>
</dbReference>
<proteinExistence type="predicted"/>
<dbReference type="Gene3D" id="3.30.420.10">
    <property type="entry name" value="Ribonuclease H-like superfamily/Ribonuclease H"/>
    <property type="match status" value="1"/>
</dbReference>
<dbReference type="EMBL" id="CM003605">
    <property type="protein sequence ID" value="KYP71460.1"/>
    <property type="molecule type" value="Genomic_DNA"/>
</dbReference>
<name>A0A151TWM5_CAJCA</name>
<feature type="domain" description="Integrase catalytic" evidence="1">
    <location>
        <begin position="1"/>
        <end position="102"/>
    </location>
</feature>
<keyword evidence="3" id="KW-1185">Reference proteome</keyword>
<gene>
    <name evidence="2" type="ORF">KK1_010719</name>
</gene>
<reference evidence="2 3" key="1">
    <citation type="journal article" date="2012" name="Nat. Biotechnol.">
        <title>Draft genome sequence of pigeonpea (Cajanus cajan), an orphan legume crop of resource-poor farmers.</title>
        <authorList>
            <person name="Varshney R.K."/>
            <person name="Chen W."/>
            <person name="Li Y."/>
            <person name="Bharti A.K."/>
            <person name="Saxena R.K."/>
            <person name="Schlueter J.A."/>
            <person name="Donoghue M.T."/>
            <person name="Azam S."/>
            <person name="Fan G."/>
            <person name="Whaley A.M."/>
            <person name="Farmer A.D."/>
            <person name="Sheridan J."/>
            <person name="Iwata A."/>
            <person name="Tuteja R."/>
            <person name="Penmetsa R.V."/>
            <person name="Wu W."/>
            <person name="Upadhyaya H.D."/>
            <person name="Yang S.P."/>
            <person name="Shah T."/>
            <person name="Saxena K.B."/>
            <person name="Michael T."/>
            <person name="McCombie W.R."/>
            <person name="Yang B."/>
            <person name="Zhang G."/>
            <person name="Yang H."/>
            <person name="Wang J."/>
            <person name="Spillane C."/>
            <person name="Cook D.R."/>
            <person name="May G.D."/>
            <person name="Xu X."/>
            <person name="Jackson S.A."/>
        </authorList>
    </citation>
    <scope>NUCLEOTIDE SEQUENCE [LARGE SCALE GENOMIC DNA]</scope>
    <source>
        <strain evidence="3">cv. Asha</strain>
    </source>
</reference>
<dbReference type="Pfam" id="PF00665">
    <property type="entry name" value="rve"/>
    <property type="match status" value="1"/>
</dbReference>
<organism evidence="2 3">
    <name type="scientific">Cajanus cajan</name>
    <name type="common">Pigeon pea</name>
    <name type="synonym">Cajanus indicus</name>
    <dbReference type="NCBI Taxonomy" id="3821"/>
    <lineage>
        <taxon>Eukaryota</taxon>
        <taxon>Viridiplantae</taxon>
        <taxon>Streptophyta</taxon>
        <taxon>Embryophyta</taxon>
        <taxon>Tracheophyta</taxon>
        <taxon>Spermatophyta</taxon>
        <taxon>Magnoliopsida</taxon>
        <taxon>eudicotyledons</taxon>
        <taxon>Gunneridae</taxon>
        <taxon>Pentapetalae</taxon>
        <taxon>rosids</taxon>
        <taxon>fabids</taxon>
        <taxon>Fabales</taxon>
        <taxon>Fabaceae</taxon>
        <taxon>Papilionoideae</taxon>
        <taxon>50 kb inversion clade</taxon>
        <taxon>NPAAA clade</taxon>
        <taxon>indigoferoid/millettioid clade</taxon>
        <taxon>Phaseoleae</taxon>
        <taxon>Cajanus</taxon>
    </lineage>
</organism>